<gene>
    <name evidence="2" type="ORF">H1B29_02325</name>
</gene>
<comment type="caution">
    <text evidence="2">The sequence shown here is derived from an EMBL/GenBank/DDBJ whole genome shotgun (WGS) entry which is preliminary data.</text>
</comment>
<dbReference type="RefSeq" id="WP_181459664.1">
    <property type="nucleotide sequence ID" value="NZ_JACEGE010000005.1"/>
</dbReference>
<feature type="region of interest" description="Disordered" evidence="1">
    <location>
        <begin position="152"/>
        <end position="185"/>
    </location>
</feature>
<sequence>MSKFLKSFVIGTATGIATAYFLSSDKGKAIKARAEKAFEAYKENPDDYHQMAKEKGSEYSNLAKDTFTTYKNKFENGELTPEQVLESVKETTNQFLKKASQYFAEQASESSSKEDVTVSEEDVIIDYTDIENNLSTAEPVKTIPNIEELDKQKVNDLEGSTLRTAESEDPISSESFSEIHKSSEL</sequence>
<dbReference type="AlphaFoldDB" id="A0A7W0AQS2"/>
<dbReference type="EMBL" id="JACEGE010000005">
    <property type="protein sequence ID" value="MBA2795333.1"/>
    <property type="molecule type" value="Genomic_DNA"/>
</dbReference>
<evidence type="ECO:0000313" key="2">
    <source>
        <dbReference type="EMBL" id="MBA2795333.1"/>
    </source>
</evidence>
<accession>A0A7W0AQS2</accession>
<dbReference type="InterPro" id="IPR024623">
    <property type="entry name" value="YtxH"/>
</dbReference>
<organism evidence="2 3">
    <name type="scientific">Streptococcus porcinus</name>
    <dbReference type="NCBI Taxonomy" id="1340"/>
    <lineage>
        <taxon>Bacteria</taxon>
        <taxon>Bacillati</taxon>
        <taxon>Bacillota</taxon>
        <taxon>Bacilli</taxon>
        <taxon>Lactobacillales</taxon>
        <taxon>Streptococcaceae</taxon>
        <taxon>Streptococcus</taxon>
    </lineage>
</organism>
<dbReference type="Pfam" id="PF12732">
    <property type="entry name" value="YtxH"/>
    <property type="match status" value="1"/>
</dbReference>
<evidence type="ECO:0000313" key="3">
    <source>
        <dbReference type="Proteomes" id="UP000524462"/>
    </source>
</evidence>
<protein>
    <submittedName>
        <fullName evidence="2">YtxH domain-containing protein</fullName>
    </submittedName>
</protein>
<proteinExistence type="predicted"/>
<name>A0A7W0AQS2_STRPO</name>
<evidence type="ECO:0000256" key="1">
    <source>
        <dbReference type="SAM" id="MobiDB-lite"/>
    </source>
</evidence>
<dbReference type="Proteomes" id="UP000524462">
    <property type="component" value="Unassembled WGS sequence"/>
</dbReference>
<reference evidence="2 3" key="1">
    <citation type="submission" date="2020-07" db="EMBL/GenBank/DDBJ databases">
        <title>Molecular and genomic characterization of Streptococcus porcinus isolated from diseased swine in Brazil.</title>
        <authorList>
            <person name="Moreno L.Z."/>
            <person name="Matajira C.E.C."/>
            <person name="Poor A.P."/>
            <person name="Dutra M.C."/>
            <person name="Moreno A.M."/>
        </authorList>
    </citation>
    <scope>NUCLEOTIDE SEQUENCE [LARGE SCALE GENOMIC DNA]</scope>
    <source>
        <strain evidence="2 3">SP0816-2</strain>
    </source>
</reference>